<proteinExistence type="predicted"/>
<accession>A0A1D2VK79</accession>
<evidence type="ECO:0000313" key="4">
    <source>
        <dbReference type="Proteomes" id="UP000095038"/>
    </source>
</evidence>
<dbReference type="Proteomes" id="UP000095038">
    <property type="component" value="Unassembled WGS sequence"/>
</dbReference>
<gene>
    <name evidence="3" type="ORF">ASCRUDRAFT_75240</name>
</gene>
<dbReference type="InParanoid" id="A0A1D2VK79"/>
<evidence type="ECO:0000313" key="3">
    <source>
        <dbReference type="EMBL" id="ODV62008.1"/>
    </source>
</evidence>
<dbReference type="GeneID" id="30966619"/>
<dbReference type="PANTHER" id="PTHR37783:SF1">
    <property type="entry name" value="MEMBRANE PROTEIN, PUTATIVE (AFU_ORTHOLOGUE AFUA_1G04315)-RELATED"/>
    <property type="match status" value="1"/>
</dbReference>
<feature type="transmembrane region" description="Helical" evidence="1">
    <location>
        <begin position="153"/>
        <end position="173"/>
    </location>
</feature>
<evidence type="ECO:0000256" key="1">
    <source>
        <dbReference type="SAM" id="Phobius"/>
    </source>
</evidence>
<dbReference type="RefSeq" id="XP_020048315.1">
    <property type="nucleotide sequence ID" value="XM_020192983.1"/>
</dbReference>
<name>A0A1D2VK79_9ASCO</name>
<organism evidence="3 4">
    <name type="scientific">Ascoidea rubescens DSM 1968</name>
    <dbReference type="NCBI Taxonomy" id="1344418"/>
    <lineage>
        <taxon>Eukaryota</taxon>
        <taxon>Fungi</taxon>
        <taxon>Dikarya</taxon>
        <taxon>Ascomycota</taxon>
        <taxon>Saccharomycotina</taxon>
        <taxon>Saccharomycetes</taxon>
        <taxon>Ascoideaceae</taxon>
        <taxon>Ascoidea</taxon>
    </lineage>
</organism>
<dbReference type="Pfam" id="PF10615">
    <property type="entry name" value="DUF2470"/>
    <property type="match status" value="1"/>
</dbReference>
<keyword evidence="1" id="KW-0812">Transmembrane</keyword>
<dbReference type="FunCoup" id="A0A1D2VK79">
    <property type="interactions" value="12"/>
</dbReference>
<dbReference type="PANTHER" id="PTHR37783">
    <property type="entry name" value="MEMBRANE PROTEIN, PUTATIVE (AFU_ORTHOLOGUE AFUA_1G04315)-RELATED"/>
    <property type="match status" value="1"/>
</dbReference>
<keyword evidence="4" id="KW-1185">Reference proteome</keyword>
<dbReference type="InterPro" id="IPR037119">
    <property type="entry name" value="Haem_oxidase_HugZ-like_sf"/>
</dbReference>
<dbReference type="Gene3D" id="3.20.180.10">
    <property type="entry name" value="PNP-oxidase-like"/>
    <property type="match status" value="1"/>
</dbReference>
<reference evidence="4" key="1">
    <citation type="submission" date="2016-05" db="EMBL/GenBank/DDBJ databases">
        <title>Comparative genomics of biotechnologically important yeasts.</title>
        <authorList>
            <consortium name="DOE Joint Genome Institute"/>
            <person name="Riley R."/>
            <person name="Haridas S."/>
            <person name="Wolfe K.H."/>
            <person name="Lopes M.R."/>
            <person name="Hittinger C.T."/>
            <person name="Goker M."/>
            <person name="Salamov A."/>
            <person name="Wisecaver J."/>
            <person name="Long T.M."/>
            <person name="Aerts A.L."/>
            <person name="Barry K."/>
            <person name="Choi C."/>
            <person name="Clum A."/>
            <person name="Coughlan A.Y."/>
            <person name="Deshpande S."/>
            <person name="Douglass A.P."/>
            <person name="Hanson S.J."/>
            <person name="Klenk H.-P."/>
            <person name="Labutti K."/>
            <person name="Lapidus A."/>
            <person name="Lindquist E."/>
            <person name="Lipzen A."/>
            <person name="Meier-Kolthoff J.P."/>
            <person name="Ohm R.A."/>
            <person name="Otillar R.P."/>
            <person name="Pangilinan J."/>
            <person name="Peng Y."/>
            <person name="Rokas A."/>
            <person name="Rosa C.A."/>
            <person name="Scheuner C."/>
            <person name="Sibirny A.A."/>
            <person name="Slot J.C."/>
            <person name="Stielow J.B."/>
            <person name="Sun H."/>
            <person name="Kurtzman C.P."/>
            <person name="Blackwell M."/>
            <person name="Grigoriev I.V."/>
            <person name="Jeffries T.W."/>
        </authorList>
    </citation>
    <scope>NUCLEOTIDE SEQUENCE [LARGE SCALE GENOMIC DNA]</scope>
    <source>
        <strain evidence="4">DSM 1968</strain>
    </source>
</reference>
<dbReference type="OrthoDB" id="5553410at2759"/>
<protein>
    <recommendedName>
        <fullName evidence="2">DUF2470 domain-containing protein</fullName>
    </recommendedName>
</protein>
<dbReference type="InterPro" id="IPR019595">
    <property type="entry name" value="DUF2470"/>
</dbReference>
<keyword evidence="1" id="KW-1133">Transmembrane helix</keyword>
<feature type="domain" description="DUF2470" evidence="2">
    <location>
        <begin position="3"/>
        <end position="84"/>
    </location>
</feature>
<sequence length="214" mass="25400">MDEKRILSHMNKDHKLAIEDYLSVYGGIKVDSHLSNIRMTNIDLTSITITFNHTDLGDQDIVKPIQFDAPLTSLSESRFKLIEMAKYAAQKRNVSHFQIQDIVYPSSIPEFTLLSLFFLLIFSYFRKDLIYDSLFKNYLNIPPNIVLFLKNNVHYTIFITILGHLSEFYLILLPKLRFYRVPFDFKIEWFFFTFLEGYLAIRRFNKLVQKYSSH</sequence>
<evidence type="ECO:0000259" key="2">
    <source>
        <dbReference type="Pfam" id="PF10615"/>
    </source>
</evidence>
<feature type="transmembrane region" description="Helical" evidence="1">
    <location>
        <begin position="102"/>
        <end position="125"/>
    </location>
</feature>
<dbReference type="EMBL" id="KV454478">
    <property type="protein sequence ID" value="ODV62008.1"/>
    <property type="molecule type" value="Genomic_DNA"/>
</dbReference>
<dbReference type="AlphaFoldDB" id="A0A1D2VK79"/>
<keyword evidence="1" id="KW-0472">Membrane</keyword>